<dbReference type="PRINTS" id="PR00344">
    <property type="entry name" value="BCTRLSENSOR"/>
</dbReference>
<dbReference type="SUPFAM" id="SSF55785">
    <property type="entry name" value="PYP-like sensor domain (PAS domain)"/>
    <property type="match status" value="4"/>
</dbReference>
<evidence type="ECO:0000256" key="4">
    <source>
        <dbReference type="ARBA" id="ARBA00022679"/>
    </source>
</evidence>
<dbReference type="Gene3D" id="3.30.565.10">
    <property type="entry name" value="Histidine kinase-like ATPase, C-terminal domain"/>
    <property type="match status" value="1"/>
</dbReference>
<dbReference type="PANTHER" id="PTHR43304:SF1">
    <property type="entry name" value="PAC DOMAIN-CONTAINING PROTEIN"/>
    <property type="match status" value="1"/>
</dbReference>
<dbReference type="InterPro" id="IPR003594">
    <property type="entry name" value="HATPase_dom"/>
</dbReference>
<comment type="catalytic activity">
    <reaction evidence="1">
        <text>ATP + protein L-histidine = ADP + protein N-phospho-L-histidine.</text>
        <dbReference type="EC" id="2.7.13.3"/>
    </reaction>
</comment>
<dbReference type="PROSITE" id="PS50112">
    <property type="entry name" value="PAS"/>
    <property type="match status" value="2"/>
</dbReference>
<reference evidence="10 11" key="1">
    <citation type="journal article" date="2016" name="Int. J. Syst. Evol. Microbiol.">
        <title>Proposal of Mucilaginibacter phyllosphaerae sp. nov. isolated from the phyllosphere of Galium album.</title>
        <authorList>
            <person name="Aydogan E.L."/>
            <person name="Busse H.J."/>
            <person name="Moser G."/>
            <person name="Muller C."/>
            <person name="Kampfer P."/>
            <person name="Glaeser S.P."/>
        </authorList>
    </citation>
    <scope>NUCLEOTIDE SEQUENCE [LARGE SCALE GENOMIC DNA]</scope>
    <source>
        <strain evidence="10 11">PP-F2FG21</strain>
    </source>
</reference>
<dbReference type="InterPro" id="IPR035965">
    <property type="entry name" value="PAS-like_dom_sf"/>
</dbReference>
<dbReference type="Gene3D" id="1.10.287.130">
    <property type="match status" value="1"/>
</dbReference>
<dbReference type="Pfam" id="PF00989">
    <property type="entry name" value="PAS"/>
    <property type="match status" value="1"/>
</dbReference>
<dbReference type="GO" id="GO:0006355">
    <property type="term" value="P:regulation of DNA-templated transcription"/>
    <property type="evidence" value="ECO:0007669"/>
    <property type="project" value="InterPro"/>
</dbReference>
<dbReference type="InterPro" id="IPR036890">
    <property type="entry name" value="HATPase_C_sf"/>
</dbReference>
<dbReference type="InterPro" id="IPR000700">
    <property type="entry name" value="PAS-assoc_C"/>
</dbReference>
<dbReference type="PROSITE" id="PS50109">
    <property type="entry name" value="HIS_KIN"/>
    <property type="match status" value="1"/>
</dbReference>
<dbReference type="Pfam" id="PF08447">
    <property type="entry name" value="PAS_3"/>
    <property type="match status" value="2"/>
</dbReference>
<dbReference type="GO" id="GO:0000155">
    <property type="term" value="F:phosphorelay sensor kinase activity"/>
    <property type="evidence" value="ECO:0007669"/>
    <property type="project" value="InterPro"/>
</dbReference>
<feature type="domain" description="PAC" evidence="8">
    <location>
        <begin position="639"/>
        <end position="692"/>
    </location>
</feature>
<feature type="domain" description="Histidine kinase" evidence="6">
    <location>
        <begin position="702"/>
        <end position="910"/>
    </location>
</feature>
<evidence type="ECO:0000313" key="12">
    <source>
        <dbReference type="Proteomes" id="UP000583101"/>
    </source>
</evidence>
<keyword evidence="5" id="KW-0418">Kinase</keyword>
<dbReference type="InterPro" id="IPR013767">
    <property type="entry name" value="PAS_fold"/>
</dbReference>
<dbReference type="InterPro" id="IPR013655">
    <property type="entry name" value="PAS_fold_3"/>
</dbReference>
<name>A0A4Y8A940_9SPHI</name>
<organism evidence="10 11">
    <name type="scientific">Mucilaginibacter phyllosphaerae</name>
    <dbReference type="NCBI Taxonomy" id="1812349"/>
    <lineage>
        <taxon>Bacteria</taxon>
        <taxon>Pseudomonadati</taxon>
        <taxon>Bacteroidota</taxon>
        <taxon>Sphingobacteriia</taxon>
        <taxon>Sphingobacteriales</taxon>
        <taxon>Sphingobacteriaceae</taxon>
        <taxon>Mucilaginibacter</taxon>
    </lineage>
</organism>
<dbReference type="Gene3D" id="3.30.450.20">
    <property type="entry name" value="PAS domain"/>
    <property type="match status" value="4"/>
</dbReference>
<dbReference type="EC" id="2.7.13.3" evidence="2"/>
<evidence type="ECO:0000256" key="2">
    <source>
        <dbReference type="ARBA" id="ARBA00012438"/>
    </source>
</evidence>
<accession>A0A4Y8A940</accession>
<sequence length="910" mass="103294">MSTSPTPANEKERLKALDDYDILDTLSEHEFDRLTELASIICEAPISLVSLLDERRQWFKSAVGLQVKETPRDLAFCRYTITDAQFLEVGDATQDIRFKHNALVTGDPDIRFYAGYPLIDPNGYALGTLCVIDRVPRILTDRQKRALQLLAEEVIALIVERRKKQDLKNVEKLFRSSNDLVFVGSTDGFFKRVNPAFTKVLGWSEAHLLHTPVFELIHPDDIAATEHELKNLSLGHDTINFLQRLKTINGDFKTIEWTATPETLTGNIFGIGRDVSSIVIKDKMLAESEEKLRIFFENSQGLMCTHDLNGEFLSLNTAGAAILGYTPEELLKMGLYDIVPQERHAFLDAYLKQITATGQAKGQMLTRHKNGSLKVWLYNNTLQTSPREGTYVIGNAIDITERYRLEKDLERTKEILEQTNQVARVGGWELDIQQQKVYWTSVTKEIHGVSAGYEPDLATGIDFYKEGDSRNRISAAIEKAIADGTPWDEELQIINAQGKQLWVRALGNAEFTNSVCNRLYGTFQDINDYKAAELALKKSVETQEALNLELMKQVALVKEQDKTIEKIQEFKFLADSIPQIIWTSNPDGTMDYYNKHWFDYTGMSMDDTLFYGWEPVIHKDDAADDYKKWQQSLATGNPYKSEVRFRRAADGVYKWHLSQATPMRAANGTILKWFGSCYDIDEYKRALDLENRISQYEDFNRIVAHNLRGPSGSIRMILNMIAEAADEHEKEELLQMLNQSSETLNETLNELMRVLEVRNSKNIAYDTCNLNDMVKVTGTMLKGQMISKNAVITTNLQITSMQFPKMYLESIFYNMVSNSLKYSKPDVAPVIHITSQLANGRMSLTFADNGLGIDLKKHGKDMFKLNSVFHAGHDSKGIGLFMTKTQIETFGGKITVESEPNVGTKFTIVF</sequence>
<dbReference type="SMART" id="SM00065">
    <property type="entry name" value="GAF"/>
    <property type="match status" value="1"/>
</dbReference>
<keyword evidence="12" id="KW-1185">Reference proteome</keyword>
<dbReference type="RefSeq" id="WP_134337072.1">
    <property type="nucleotide sequence ID" value="NZ_BMCZ01000005.1"/>
</dbReference>
<evidence type="ECO:0000256" key="1">
    <source>
        <dbReference type="ARBA" id="ARBA00000085"/>
    </source>
</evidence>
<dbReference type="InterPro" id="IPR052162">
    <property type="entry name" value="Sensor_kinase/Photoreceptor"/>
</dbReference>
<dbReference type="InterPro" id="IPR029016">
    <property type="entry name" value="GAF-like_dom_sf"/>
</dbReference>
<reference evidence="10" key="2">
    <citation type="submission" date="2019-03" db="EMBL/GenBank/DDBJ databases">
        <authorList>
            <person name="Yan Y.-Q."/>
            <person name="Du Z.-J."/>
        </authorList>
    </citation>
    <scope>NUCLEOTIDE SEQUENCE</scope>
    <source>
        <strain evidence="10">PP-F2FG21</strain>
    </source>
</reference>
<dbReference type="EMBL" id="JACIEG010000004">
    <property type="protein sequence ID" value="MBB3969610.1"/>
    <property type="molecule type" value="Genomic_DNA"/>
</dbReference>
<dbReference type="FunFam" id="3.30.450.20:FF:000099">
    <property type="entry name" value="Sensory box sensor histidine kinase"/>
    <property type="match status" value="1"/>
</dbReference>
<dbReference type="PROSITE" id="PS50113">
    <property type="entry name" value="PAC"/>
    <property type="match status" value="1"/>
</dbReference>
<dbReference type="InterPro" id="IPR001610">
    <property type="entry name" value="PAC"/>
</dbReference>
<dbReference type="SUPFAM" id="SSF47384">
    <property type="entry name" value="Homodimeric domain of signal transducing histidine kinase"/>
    <property type="match status" value="1"/>
</dbReference>
<dbReference type="PANTHER" id="PTHR43304">
    <property type="entry name" value="PHYTOCHROME-LIKE PROTEIN CPH1"/>
    <property type="match status" value="1"/>
</dbReference>
<dbReference type="InterPro" id="IPR000014">
    <property type="entry name" value="PAS"/>
</dbReference>
<dbReference type="InterPro" id="IPR005467">
    <property type="entry name" value="His_kinase_dom"/>
</dbReference>
<keyword evidence="3" id="KW-0597">Phosphoprotein</keyword>
<dbReference type="SUPFAM" id="SSF55781">
    <property type="entry name" value="GAF domain-like"/>
    <property type="match status" value="1"/>
</dbReference>
<dbReference type="SMART" id="SM00387">
    <property type="entry name" value="HATPase_c"/>
    <property type="match status" value="1"/>
</dbReference>
<comment type="caution">
    <text evidence="10">The sequence shown here is derived from an EMBL/GenBank/DDBJ whole genome shotgun (WGS) entry which is preliminary data.</text>
</comment>
<dbReference type="Proteomes" id="UP000583101">
    <property type="component" value="Unassembled WGS sequence"/>
</dbReference>
<dbReference type="InterPro" id="IPR036097">
    <property type="entry name" value="HisK_dim/P_sf"/>
</dbReference>
<protein>
    <recommendedName>
        <fullName evidence="2">histidine kinase</fullName>
        <ecNumber evidence="2">2.7.13.3</ecNumber>
    </recommendedName>
</protein>
<reference evidence="9 12" key="3">
    <citation type="submission" date="2020-08" db="EMBL/GenBank/DDBJ databases">
        <title>Genomic Encyclopedia of Type Strains, Phase IV (KMG-IV): sequencing the most valuable type-strain genomes for metagenomic binning, comparative biology and taxonomic classification.</title>
        <authorList>
            <person name="Goeker M."/>
        </authorList>
    </citation>
    <scope>NUCLEOTIDE SEQUENCE [LARGE SCALE GENOMIC DNA]</scope>
    <source>
        <strain evidence="9 12">DSM 100995</strain>
    </source>
</reference>
<evidence type="ECO:0000313" key="10">
    <source>
        <dbReference type="EMBL" id="TEW64997.1"/>
    </source>
</evidence>
<dbReference type="SMART" id="SM00086">
    <property type="entry name" value="PAC"/>
    <property type="match status" value="3"/>
</dbReference>
<dbReference type="AlphaFoldDB" id="A0A4Y8A940"/>
<proteinExistence type="predicted"/>
<dbReference type="InterPro" id="IPR003018">
    <property type="entry name" value="GAF"/>
</dbReference>
<dbReference type="Pfam" id="PF08448">
    <property type="entry name" value="PAS_4"/>
    <property type="match status" value="1"/>
</dbReference>
<evidence type="ECO:0000259" key="8">
    <source>
        <dbReference type="PROSITE" id="PS50113"/>
    </source>
</evidence>
<feature type="domain" description="PAS" evidence="7">
    <location>
        <begin position="288"/>
        <end position="358"/>
    </location>
</feature>
<gene>
    <name evidence="10" type="ORF">E2R65_13835</name>
    <name evidence="9" type="ORF">GGR35_002223</name>
</gene>
<dbReference type="SUPFAM" id="SSF55874">
    <property type="entry name" value="ATPase domain of HSP90 chaperone/DNA topoisomerase II/histidine kinase"/>
    <property type="match status" value="1"/>
</dbReference>
<evidence type="ECO:0000313" key="9">
    <source>
        <dbReference type="EMBL" id="MBB3969610.1"/>
    </source>
</evidence>
<dbReference type="EMBL" id="SNQG01000005">
    <property type="protein sequence ID" value="TEW64997.1"/>
    <property type="molecule type" value="Genomic_DNA"/>
</dbReference>
<evidence type="ECO:0000313" key="11">
    <source>
        <dbReference type="Proteomes" id="UP000297248"/>
    </source>
</evidence>
<evidence type="ECO:0000259" key="6">
    <source>
        <dbReference type="PROSITE" id="PS50109"/>
    </source>
</evidence>
<keyword evidence="4" id="KW-0808">Transferase</keyword>
<feature type="domain" description="PAS" evidence="7">
    <location>
        <begin position="166"/>
        <end position="236"/>
    </location>
</feature>
<dbReference type="NCBIfam" id="TIGR00229">
    <property type="entry name" value="sensory_box"/>
    <property type="match status" value="3"/>
</dbReference>
<dbReference type="OrthoDB" id="9811889at2"/>
<dbReference type="Gene3D" id="3.30.450.40">
    <property type="match status" value="1"/>
</dbReference>
<dbReference type="InterPro" id="IPR004358">
    <property type="entry name" value="Sig_transdc_His_kin-like_C"/>
</dbReference>
<dbReference type="InterPro" id="IPR013656">
    <property type="entry name" value="PAS_4"/>
</dbReference>
<evidence type="ECO:0000256" key="5">
    <source>
        <dbReference type="ARBA" id="ARBA00022777"/>
    </source>
</evidence>
<evidence type="ECO:0000256" key="3">
    <source>
        <dbReference type="ARBA" id="ARBA00022553"/>
    </source>
</evidence>
<evidence type="ECO:0000259" key="7">
    <source>
        <dbReference type="PROSITE" id="PS50112"/>
    </source>
</evidence>
<dbReference type="Pfam" id="PF02518">
    <property type="entry name" value="HATPase_c"/>
    <property type="match status" value="1"/>
</dbReference>
<dbReference type="CDD" id="cd00130">
    <property type="entry name" value="PAS"/>
    <property type="match status" value="3"/>
</dbReference>
<dbReference type="SMART" id="SM00091">
    <property type="entry name" value="PAS"/>
    <property type="match status" value="3"/>
</dbReference>
<dbReference type="Proteomes" id="UP000297248">
    <property type="component" value="Unassembled WGS sequence"/>
</dbReference>